<feature type="compositionally biased region" description="Acidic residues" evidence="1">
    <location>
        <begin position="42"/>
        <end position="51"/>
    </location>
</feature>
<dbReference type="RefSeq" id="WP_009349234.1">
    <property type="nucleotide sequence ID" value="NZ_GL638130.1"/>
</dbReference>
<evidence type="ECO:0000256" key="1">
    <source>
        <dbReference type="SAM" id="MobiDB-lite"/>
    </source>
</evidence>
<evidence type="ECO:0000313" key="2">
    <source>
        <dbReference type="EMBL" id="EFW30261.1"/>
    </source>
</evidence>
<dbReference type="HOGENOM" id="CLU_2652396_0_0_9"/>
<feature type="compositionally biased region" description="Basic and acidic residues" evidence="1">
    <location>
        <begin position="52"/>
        <end position="67"/>
    </location>
</feature>
<organism evidence="2 3">
    <name type="scientific">Selenomonas artemidis F0399</name>
    <dbReference type="NCBI Taxonomy" id="749551"/>
    <lineage>
        <taxon>Bacteria</taxon>
        <taxon>Bacillati</taxon>
        <taxon>Bacillota</taxon>
        <taxon>Negativicutes</taxon>
        <taxon>Selenomonadales</taxon>
        <taxon>Selenomonadaceae</taxon>
        <taxon>Selenomonas</taxon>
    </lineage>
</organism>
<dbReference type="Proteomes" id="UP000004633">
    <property type="component" value="Unassembled WGS sequence"/>
</dbReference>
<evidence type="ECO:0000313" key="3">
    <source>
        <dbReference type="Proteomes" id="UP000004633"/>
    </source>
</evidence>
<gene>
    <name evidence="2" type="ORF">HMPREF9555_00554</name>
</gene>
<protein>
    <submittedName>
        <fullName evidence="2">Uncharacterized protein</fullName>
    </submittedName>
</protein>
<reference evidence="2 3" key="1">
    <citation type="submission" date="2010-08" db="EMBL/GenBank/DDBJ databases">
        <authorList>
            <person name="Weinstock G."/>
            <person name="Sodergren E."/>
            <person name="Clifton S."/>
            <person name="Fulton L."/>
            <person name="Fulton B."/>
            <person name="Courtney L."/>
            <person name="Fronick C."/>
            <person name="Harrison M."/>
            <person name="Strong C."/>
            <person name="Farmer C."/>
            <person name="Delahaunty K."/>
            <person name="Markovic C."/>
            <person name="Hall O."/>
            <person name="Minx P."/>
            <person name="Tomlinson C."/>
            <person name="Mitreva M."/>
            <person name="Hou S."/>
            <person name="Chen J."/>
            <person name="Wollam A."/>
            <person name="Pepin K.H."/>
            <person name="Johnson M."/>
            <person name="Bhonagiri V."/>
            <person name="Zhang X."/>
            <person name="Suruliraj S."/>
            <person name="Warren W."/>
            <person name="Chinwalla A."/>
            <person name="Mardis E.R."/>
            <person name="Wilson R.K."/>
        </authorList>
    </citation>
    <scope>NUCLEOTIDE SEQUENCE [LARGE SCALE GENOMIC DNA]</scope>
    <source>
        <strain evidence="2 3">F0399</strain>
    </source>
</reference>
<feature type="region of interest" description="Disordered" evidence="1">
    <location>
        <begin position="42"/>
        <end position="76"/>
    </location>
</feature>
<keyword evidence="3" id="KW-1185">Reference proteome</keyword>
<name>E7N0Q3_9FIRM</name>
<dbReference type="AlphaFoldDB" id="E7N0Q3"/>
<accession>E7N0Q3</accession>
<proteinExistence type="predicted"/>
<sequence>MTSQPLDDGICGLLEFFFQLLDRNGKILLVLFAALTAMDDEADDEQEDGAEYDERAENFSNGNDDRTPPLSVCVRN</sequence>
<comment type="caution">
    <text evidence="2">The sequence shown here is derived from an EMBL/GenBank/DDBJ whole genome shotgun (WGS) entry which is preliminary data.</text>
</comment>
<dbReference type="EMBL" id="AECV01000005">
    <property type="protein sequence ID" value="EFW30261.1"/>
    <property type="molecule type" value="Genomic_DNA"/>
</dbReference>